<dbReference type="InterPro" id="IPR041489">
    <property type="entry name" value="PDZ_6"/>
</dbReference>
<evidence type="ECO:0000313" key="7">
    <source>
        <dbReference type="Proteomes" id="UP000274429"/>
    </source>
</evidence>
<dbReference type="Pfam" id="PF17820">
    <property type="entry name" value="PDZ_6"/>
    <property type="match status" value="1"/>
</dbReference>
<dbReference type="InterPro" id="IPR036034">
    <property type="entry name" value="PDZ_sf"/>
</dbReference>
<evidence type="ECO:0000256" key="1">
    <source>
        <dbReference type="ARBA" id="ARBA00010541"/>
    </source>
</evidence>
<dbReference type="Pfam" id="PF13365">
    <property type="entry name" value="Trypsin_2"/>
    <property type="match status" value="1"/>
</dbReference>
<proteinExistence type="inferred from homology"/>
<dbReference type="PANTHER" id="PTHR22939:SF129">
    <property type="entry name" value="SERINE PROTEASE HTRA2, MITOCHONDRIAL"/>
    <property type="match status" value="1"/>
</dbReference>
<dbReference type="InterPro" id="IPR001478">
    <property type="entry name" value="PDZ"/>
</dbReference>
<dbReference type="EMBL" id="UYWX01002995">
    <property type="protein sequence ID" value="VDM23306.1"/>
    <property type="molecule type" value="Genomic_DNA"/>
</dbReference>
<evidence type="ECO:0000256" key="4">
    <source>
        <dbReference type="SAM" id="MobiDB-lite"/>
    </source>
</evidence>
<dbReference type="OrthoDB" id="4217619at2759"/>
<dbReference type="PRINTS" id="PR00834">
    <property type="entry name" value="PROTEASES2C"/>
</dbReference>
<reference evidence="6 7" key="2">
    <citation type="submission" date="2018-11" db="EMBL/GenBank/DDBJ databases">
        <authorList>
            <consortium name="Pathogen Informatics"/>
        </authorList>
    </citation>
    <scope>NUCLEOTIDE SEQUENCE [LARGE SCALE GENOMIC DNA]</scope>
</reference>
<dbReference type="AlphaFoldDB" id="A0A0R3WSN6"/>
<dbReference type="SUPFAM" id="SSF50156">
    <property type="entry name" value="PDZ domain-like"/>
    <property type="match status" value="1"/>
</dbReference>
<keyword evidence="2" id="KW-0645">Protease</keyword>
<keyword evidence="7" id="KW-1185">Reference proteome</keyword>
<reference evidence="8" key="1">
    <citation type="submission" date="2017-02" db="UniProtKB">
        <authorList>
            <consortium name="WormBaseParasite"/>
        </authorList>
    </citation>
    <scope>IDENTIFICATION</scope>
</reference>
<dbReference type="GO" id="GO:0006508">
    <property type="term" value="P:proteolysis"/>
    <property type="evidence" value="ECO:0007669"/>
    <property type="project" value="UniProtKB-KW"/>
</dbReference>
<comment type="similarity">
    <text evidence="1">Belongs to the peptidase S1C family.</text>
</comment>
<dbReference type="STRING" id="6205.A0A0R3WSN6"/>
<feature type="domain" description="PDZ" evidence="5">
    <location>
        <begin position="389"/>
        <end position="448"/>
    </location>
</feature>
<evidence type="ECO:0000313" key="6">
    <source>
        <dbReference type="EMBL" id="VDM23306.1"/>
    </source>
</evidence>
<feature type="region of interest" description="Disordered" evidence="4">
    <location>
        <begin position="312"/>
        <end position="351"/>
    </location>
</feature>
<evidence type="ECO:0000313" key="8">
    <source>
        <dbReference type="WBParaSite" id="TTAC_0000377601-mRNA-1"/>
    </source>
</evidence>
<sequence>SKSNWIKVLRTSWVSPPKWRIIVASSQFHFGVTLRYRCSRNRWQHERIKWNFVLPLTLSAPLISAFVRQNDGGGDDHKDANSKSSLGMFSTVVCATNLSPERLAAIKSLNILSKVVEEVSPAVVSITAVGHLFQAHASTGSGFIVDDTGLVITNAHVVGYKQALKVSTPNGQEFGARVLALDVNSDLALIQILADAETLKNLPVLNLASGEQAIRPGDFVIALGSPLSLSNTVTAGVVSAVDRDLGNRTGLKYIQTDAIITFGNSGGPLVSLYGEAIGVNTMIADTGLSFAIPIDQVHRFLATAKEALAVEQEHRRQGRSYSTPESSPPPSPRSQRSKSWQWFGSGNDGAAAEQDDASVFVESGKRQTRYLGLVMRTLTPELVSELISLGHLRAGGSTDSAHCAGVYIQGVIRNSPAERAGIRPGDVIVAINGTKIINANEVAKIIEEDEVFSVTVLRNGEQVDISDVKPEVV</sequence>
<evidence type="ECO:0000256" key="2">
    <source>
        <dbReference type="ARBA" id="ARBA00022670"/>
    </source>
</evidence>
<evidence type="ECO:0000256" key="3">
    <source>
        <dbReference type="ARBA" id="ARBA00022801"/>
    </source>
</evidence>
<dbReference type="GO" id="GO:0012501">
    <property type="term" value="P:programmed cell death"/>
    <property type="evidence" value="ECO:0007669"/>
    <property type="project" value="TreeGrafter"/>
</dbReference>
<protein>
    <submittedName>
        <fullName evidence="8">PDZ domain-containing protein</fullName>
    </submittedName>
</protein>
<dbReference type="SMART" id="SM00228">
    <property type="entry name" value="PDZ"/>
    <property type="match status" value="1"/>
</dbReference>
<keyword evidence="3" id="KW-0378">Hydrolase</keyword>
<dbReference type="InterPro" id="IPR001940">
    <property type="entry name" value="Peptidase_S1C"/>
</dbReference>
<dbReference type="WBParaSite" id="TTAC_0000377601-mRNA-1">
    <property type="protein sequence ID" value="TTAC_0000377601-mRNA-1"/>
    <property type="gene ID" value="TTAC_0000377601"/>
</dbReference>
<name>A0A0R3WSN6_HYDTA</name>
<dbReference type="PANTHER" id="PTHR22939">
    <property type="entry name" value="SERINE PROTEASE FAMILY S1C HTRA-RELATED"/>
    <property type="match status" value="1"/>
</dbReference>
<accession>A0A0R3WSN6</accession>
<dbReference type="Gene3D" id="2.40.10.120">
    <property type="match status" value="1"/>
</dbReference>
<dbReference type="Gene3D" id="2.30.42.10">
    <property type="match status" value="1"/>
</dbReference>
<dbReference type="PROSITE" id="PS50106">
    <property type="entry name" value="PDZ"/>
    <property type="match status" value="1"/>
</dbReference>
<dbReference type="GO" id="GO:0004252">
    <property type="term" value="F:serine-type endopeptidase activity"/>
    <property type="evidence" value="ECO:0007669"/>
    <property type="project" value="InterPro"/>
</dbReference>
<dbReference type="GO" id="GO:0043065">
    <property type="term" value="P:positive regulation of apoptotic process"/>
    <property type="evidence" value="ECO:0007669"/>
    <property type="project" value="TreeGrafter"/>
</dbReference>
<evidence type="ECO:0000259" key="5">
    <source>
        <dbReference type="PROSITE" id="PS50106"/>
    </source>
</evidence>
<dbReference type="Proteomes" id="UP000274429">
    <property type="component" value="Unassembled WGS sequence"/>
</dbReference>
<dbReference type="InterPro" id="IPR009003">
    <property type="entry name" value="Peptidase_S1_PA"/>
</dbReference>
<organism evidence="8">
    <name type="scientific">Hydatigena taeniaeformis</name>
    <name type="common">Feline tapeworm</name>
    <name type="synonym">Taenia taeniaeformis</name>
    <dbReference type="NCBI Taxonomy" id="6205"/>
    <lineage>
        <taxon>Eukaryota</taxon>
        <taxon>Metazoa</taxon>
        <taxon>Spiralia</taxon>
        <taxon>Lophotrochozoa</taxon>
        <taxon>Platyhelminthes</taxon>
        <taxon>Cestoda</taxon>
        <taxon>Eucestoda</taxon>
        <taxon>Cyclophyllidea</taxon>
        <taxon>Taeniidae</taxon>
        <taxon>Hydatigera</taxon>
    </lineage>
</organism>
<dbReference type="SUPFAM" id="SSF50494">
    <property type="entry name" value="Trypsin-like serine proteases"/>
    <property type="match status" value="1"/>
</dbReference>
<gene>
    <name evidence="6" type="ORF">TTAC_LOCUS3761</name>
</gene>